<dbReference type="InterPro" id="IPR013324">
    <property type="entry name" value="RNA_pol_sigma_r3/r4-like"/>
</dbReference>
<dbReference type="OrthoDB" id="340239at2"/>
<protein>
    <submittedName>
        <fullName evidence="7">RNA polymerase sigma-70 factor, ECF subfamily</fullName>
    </submittedName>
</protein>
<comment type="similarity">
    <text evidence="1">Belongs to the sigma-70 factor family. ECF subfamily.</text>
</comment>
<dbReference type="Gene3D" id="1.10.1740.10">
    <property type="match status" value="1"/>
</dbReference>
<dbReference type="GO" id="GO:0003677">
    <property type="term" value="F:DNA binding"/>
    <property type="evidence" value="ECO:0007669"/>
    <property type="project" value="UniProtKB-KW"/>
</dbReference>
<evidence type="ECO:0000259" key="6">
    <source>
        <dbReference type="PROSITE" id="PS00622"/>
    </source>
</evidence>
<dbReference type="InterPro" id="IPR007627">
    <property type="entry name" value="RNA_pol_sigma70_r2"/>
</dbReference>
<dbReference type="Gene3D" id="1.10.10.10">
    <property type="entry name" value="Winged helix-like DNA-binding domain superfamily/Winged helix DNA-binding domain"/>
    <property type="match status" value="1"/>
</dbReference>
<dbReference type="PROSITE" id="PS00622">
    <property type="entry name" value="HTH_LUXR_1"/>
    <property type="match status" value="1"/>
</dbReference>
<dbReference type="InterPro" id="IPR000792">
    <property type="entry name" value="Tscrpt_reg_LuxR_C"/>
</dbReference>
<proteinExistence type="inferred from homology"/>
<evidence type="ECO:0000256" key="1">
    <source>
        <dbReference type="ARBA" id="ARBA00010641"/>
    </source>
</evidence>
<dbReference type="InterPro" id="IPR039425">
    <property type="entry name" value="RNA_pol_sigma-70-like"/>
</dbReference>
<dbReference type="Pfam" id="PF04542">
    <property type="entry name" value="Sigma70_r2"/>
    <property type="match status" value="1"/>
</dbReference>
<dbReference type="Pfam" id="PF08281">
    <property type="entry name" value="Sigma70_r4_2"/>
    <property type="match status" value="1"/>
</dbReference>
<sequence length="191" mass="22086">MSAATGNLLHSDPLYYYTMMFRDSPIFTVDFYMSEIYRDFYTQYRSRLFGYLLYKSGDAEVARDIMQESFARHYRRYGNAAVSSPALLFTIARNALVDFTRNEKVFLRIDKIPVLSTADEESNFIARESVARIHQALERLPEQDRDILVLAVNGIAYKEIATILDLSLASVKVRVHRARRRLRNILAGEAK</sequence>
<name>A0A1H0LB13_9BACT</name>
<dbReference type="InterPro" id="IPR013249">
    <property type="entry name" value="RNA_pol_sigma70_r4_t2"/>
</dbReference>
<keyword evidence="2" id="KW-0805">Transcription regulation</keyword>
<dbReference type="PANTHER" id="PTHR43133">
    <property type="entry name" value="RNA POLYMERASE ECF-TYPE SIGMA FACTO"/>
    <property type="match status" value="1"/>
</dbReference>
<evidence type="ECO:0000256" key="4">
    <source>
        <dbReference type="ARBA" id="ARBA00023125"/>
    </source>
</evidence>
<evidence type="ECO:0000256" key="3">
    <source>
        <dbReference type="ARBA" id="ARBA00023082"/>
    </source>
</evidence>
<dbReference type="PANTHER" id="PTHR43133:SF8">
    <property type="entry name" value="RNA POLYMERASE SIGMA FACTOR HI_1459-RELATED"/>
    <property type="match status" value="1"/>
</dbReference>
<dbReference type="InterPro" id="IPR036388">
    <property type="entry name" value="WH-like_DNA-bd_sf"/>
</dbReference>
<dbReference type="InterPro" id="IPR013325">
    <property type="entry name" value="RNA_pol_sigma_r2"/>
</dbReference>
<feature type="domain" description="HTH luxR-type" evidence="6">
    <location>
        <begin position="154"/>
        <end position="181"/>
    </location>
</feature>
<gene>
    <name evidence="7" type="ORF">SAMN05660330_00728</name>
</gene>
<dbReference type="NCBIfam" id="TIGR02937">
    <property type="entry name" value="sigma70-ECF"/>
    <property type="match status" value="1"/>
</dbReference>
<reference evidence="7 8" key="1">
    <citation type="submission" date="2016-10" db="EMBL/GenBank/DDBJ databases">
        <authorList>
            <person name="de Groot N.N."/>
        </authorList>
    </citation>
    <scope>NUCLEOTIDE SEQUENCE [LARGE SCALE GENOMIC DNA]</scope>
    <source>
        <strain evidence="7 8">DSM 12130</strain>
    </source>
</reference>
<organism evidence="7 8">
    <name type="scientific">Desulforhopalus singaporensis</name>
    <dbReference type="NCBI Taxonomy" id="91360"/>
    <lineage>
        <taxon>Bacteria</taxon>
        <taxon>Pseudomonadati</taxon>
        <taxon>Thermodesulfobacteriota</taxon>
        <taxon>Desulfobulbia</taxon>
        <taxon>Desulfobulbales</taxon>
        <taxon>Desulfocapsaceae</taxon>
        <taxon>Desulforhopalus</taxon>
    </lineage>
</organism>
<dbReference type="EMBL" id="FNJI01000004">
    <property type="protein sequence ID" value="SDO65246.1"/>
    <property type="molecule type" value="Genomic_DNA"/>
</dbReference>
<dbReference type="AlphaFoldDB" id="A0A1H0LB13"/>
<keyword evidence="4" id="KW-0238">DNA-binding</keyword>
<dbReference type="GO" id="GO:0016987">
    <property type="term" value="F:sigma factor activity"/>
    <property type="evidence" value="ECO:0007669"/>
    <property type="project" value="UniProtKB-KW"/>
</dbReference>
<dbReference type="InterPro" id="IPR014284">
    <property type="entry name" value="RNA_pol_sigma-70_dom"/>
</dbReference>
<evidence type="ECO:0000313" key="8">
    <source>
        <dbReference type="Proteomes" id="UP000199073"/>
    </source>
</evidence>
<keyword evidence="8" id="KW-1185">Reference proteome</keyword>
<evidence type="ECO:0000256" key="5">
    <source>
        <dbReference type="ARBA" id="ARBA00023163"/>
    </source>
</evidence>
<keyword evidence="5" id="KW-0804">Transcription</keyword>
<dbReference type="SUPFAM" id="SSF88659">
    <property type="entry name" value="Sigma3 and sigma4 domains of RNA polymerase sigma factors"/>
    <property type="match status" value="1"/>
</dbReference>
<dbReference type="SMART" id="SM00421">
    <property type="entry name" value="HTH_LUXR"/>
    <property type="match status" value="1"/>
</dbReference>
<dbReference type="Proteomes" id="UP000199073">
    <property type="component" value="Unassembled WGS sequence"/>
</dbReference>
<dbReference type="SUPFAM" id="SSF88946">
    <property type="entry name" value="Sigma2 domain of RNA polymerase sigma factors"/>
    <property type="match status" value="1"/>
</dbReference>
<keyword evidence="3" id="KW-0731">Sigma factor</keyword>
<evidence type="ECO:0000256" key="2">
    <source>
        <dbReference type="ARBA" id="ARBA00023015"/>
    </source>
</evidence>
<dbReference type="STRING" id="91360.SAMN05660330_00728"/>
<accession>A0A1H0LB13</accession>
<dbReference type="GO" id="GO:0006352">
    <property type="term" value="P:DNA-templated transcription initiation"/>
    <property type="evidence" value="ECO:0007669"/>
    <property type="project" value="InterPro"/>
</dbReference>
<evidence type="ECO:0000313" key="7">
    <source>
        <dbReference type="EMBL" id="SDO65246.1"/>
    </source>
</evidence>